<dbReference type="Proteomes" id="UP000440096">
    <property type="component" value="Unassembled WGS sequence"/>
</dbReference>
<dbReference type="Pfam" id="PF01565">
    <property type="entry name" value="FAD_binding_4"/>
    <property type="match status" value="1"/>
</dbReference>
<evidence type="ECO:0000256" key="5">
    <source>
        <dbReference type="ARBA" id="ARBA00023002"/>
    </source>
</evidence>
<dbReference type="OrthoDB" id="9775082at2"/>
<dbReference type="InterPro" id="IPR012951">
    <property type="entry name" value="BBE"/>
</dbReference>
<organism evidence="8 9">
    <name type="scientific">Amycolatopsis pithecellobii</name>
    <dbReference type="NCBI Taxonomy" id="664692"/>
    <lineage>
        <taxon>Bacteria</taxon>
        <taxon>Bacillati</taxon>
        <taxon>Actinomycetota</taxon>
        <taxon>Actinomycetes</taxon>
        <taxon>Pseudonocardiales</taxon>
        <taxon>Pseudonocardiaceae</taxon>
        <taxon>Amycolatopsis</taxon>
    </lineage>
</organism>
<dbReference type="PANTHER" id="PTHR42973:SF39">
    <property type="entry name" value="FAD-BINDING PCMH-TYPE DOMAIN-CONTAINING PROTEIN"/>
    <property type="match status" value="1"/>
</dbReference>
<accession>A0A6N7ZAT8</accession>
<evidence type="ECO:0000256" key="1">
    <source>
        <dbReference type="ARBA" id="ARBA00001974"/>
    </source>
</evidence>
<keyword evidence="3" id="KW-0285">Flavoprotein</keyword>
<name>A0A6N7ZAT8_9PSEU</name>
<dbReference type="PROSITE" id="PS00862">
    <property type="entry name" value="OX2_COVAL_FAD"/>
    <property type="match status" value="1"/>
</dbReference>
<evidence type="ECO:0000256" key="6">
    <source>
        <dbReference type="SAM" id="SignalP"/>
    </source>
</evidence>
<dbReference type="GO" id="GO:0016491">
    <property type="term" value="F:oxidoreductase activity"/>
    <property type="evidence" value="ECO:0007669"/>
    <property type="project" value="UniProtKB-KW"/>
</dbReference>
<proteinExistence type="inferred from homology"/>
<dbReference type="InterPro" id="IPR016169">
    <property type="entry name" value="FAD-bd_PCMH_sub2"/>
</dbReference>
<protein>
    <submittedName>
        <fullName evidence="8">FAD-binding protein</fullName>
    </submittedName>
</protein>
<dbReference type="InterPro" id="IPR016166">
    <property type="entry name" value="FAD-bd_PCMH"/>
</dbReference>
<sequence length="503" mass="52333">MRIDRRAFLTATAGLAALAVAGPVAAAATRPTDWDRLRRCLGGTLVLPEDTGYATAKLSHWSRFDSTEPAAVAYAAGADDVRTCVKFAQDNHIPLVARSGGHSPAGYSTNTGLVVDVSRISHVDVGASTVTAGSGVQQVDVLSALAPHGLALSGGSCPTVGLAGFVQGGGFGYLSRGHGLGADHVVGADVVLAGGELVRCSATSEPDLFWALRGGGGGNFGIVTSFELSPVAVTTLSTFTMTWAWDQAAALLPAWAEWLANGPRELSPTLTIVLADAAPGKTPAVIVSGGWLGAPGDLAAQLDQLVSLVGTAPASRTTSSGDYAPMMMAVYGCADKTVAQCHRVDSSAEAQLPRGTYLSTRSRLFGRTPDPSGVDRLLSAFDADRRGGHSRSLSFAPLGGKINDPARTDTAYVHRDSQFLVLYGDALPAGTADPGEAAAAEAWVANGFAAMDPLSNGETYQNYPEPTLTSWRESYYAENYARLSNIKHAYDPHGFFTFPQSID</sequence>
<dbReference type="InterPro" id="IPR050416">
    <property type="entry name" value="FAD-linked_Oxidoreductase"/>
</dbReference>
<evidence type="ECO:0000313" key="9">
    <source>
        <dbReference type="Proteomes" id="UP000440096"/>
    </source>
</evidence>
<comment type="caution">
    <text evidence="8">The sequence shown here is derived from an EMBL/GenBank/DDBJ whole genome shotgun (WGS) entry which is preliminary data.</text>
</comment>
<keyword evidence="9" id="KW-1185">Reference proteome</keyword>
<dbReference type="PROSITE" id="PS51318">
    <property type="entry name" value="TAT"/>
    <property type="match status" value="1"/>
</dbReference>
<dbReference type="InterPro" id="IPR016167">
    <property type="entry name" value="FAD-bd_PCMH_sub1"/>
</dbReference>
<dbReference type="InterPro" id="IPR006311">
    <property type="entry name" value="TAT_signal"/>
</dbReference>
<feature type="domain" description="FAD-binding PCMH-type" evidence="7">
    <location>
        <begin position="64"/>
        <end position="233"/>
    </location>
</feature>
<dbReference type="EMBL" id="WMBA01000079">
    <property type="protein sequence ID" value="MTD58847.1"/>
    <property type="molecule type" value="Genomic_DNA"/>
</dbReference>
<dbReference type="SUPFAM" id="SSF56176">
    <property type="entry name" value="FAD-binding/transporter-associated domain-like"/>
    <property type="match status" value="1"/>
</dbReference>
<dbReference type="Gene3D" id="3.30.43.10">
    <property type="entry name" value="Uridine Diphospho-n-acetylenolpyruvylglucosamine Reductase, domain 2"/>
    <property type="match status" value="1"/>
</dbReference>
<dbReference type="AlphaFoldDB" id="A0A6N7ZAT8"/>
<feature type="signal peptide" evidence="6">
    <location>
        <begin position="1"/>
        <end position="26"/>
    </location>
</feature>
<comment type="cofactor">
    <cofactor evidence="1">
        <name>FAD</name>
        <dbReference type="ChEBI" id="CHEBI:57692"/>
    </cofactor>
</comment>
<evidence type="ECO:0000256" key="4">
    <source>
        <dbReference type="ARBA" id="ARBA00022827"/>
    </source>
</evidence>
<dbReference type="Gene3D" id="3.30.465.10">
    <property type="match status" value="1"/>
</dbReference>
<keyword evidence="6" id="KW-0732">Signal</keyword>
<keyword evidence="4" id="KW-0274">FAD</keyword>
<dbReference type="InterPro" id="IPR006093">
    <property type="entry name" value="Oxy_OxRdtase_FAD_BS"/>
</dbReference>
<dbReference type="InterPro" id="IPR036318">
    <property type="entry name" value="FAD-bd_PCMH-like_sf"/>
</dbReference>
<evidence type="ECO:0000256" key="3">
    <source>
        <dbReference type="ARBA" id="ARBA00022630"/>
    </source>
</evidence>
<dbReference type="RefSeq" id="WP_154760918.1">
    <property type="nucleotide sequence ID" value="NZ_WMBA01000079.1"/>
</dbReference>
<keyword evidence="5" id="KW-0560">Oxidoreductase</keyword>
<dbReference type="Gene3D" id="3.40.462.20">
    <property type="match status" value="1"/>
</dbReference>
<dbReference type="PROSITE" id="PS51387">
    <property type="entry name" value="FAD_PCMH"/>
    <property type="match status" value="1"/>
</dbReference>
<comment type="similarity">
    <text evidence="2">Belongs to the oxygen-dependent FAD-linked oxidoreductase family.</text>
</comment>
<gene>
    <name evidence="8" type="ORF">GKO32_33430</name>
</gene>
<dbReference type="InterPro" id="IPR006094">
    <property type="entry name" value="Oxid_FAD_bind_N"/>
</dbReference>
<dbReference type="PANTHER" id="PTHR42973">
    <property type="entry name" value="BINDING OXIDOREDUCTASE, PUTATIVE (AFU_ORTHOLOGUE AFUA_1G17690)-RELATED"/>
    <property type="match status" value="1"/>
</dbReference>
<feature type="chain" id="PRO_5026668157" evidence="6">
    <location>
        <begin position="27"/>
        <end position="503"/>
    </location>
</feature>
<evidence type="ECO:0000313" key="8">
    <source>
        <dbReference type="EMBL" id="MTD58847.1"/>
    </source>
</evidence>
<dbReference type="GO" id="GO:0071949">
    <property type="term" value="F:FAD binding"/>
    <property type="evidence" value="ECO:0007669"/>
    <property type="project" value="InterPro"/>
</dbReference>
<evidence type="ECO:0000256" key="2">
    <source>
        <dbReference type="ARBA" id="ARBA00005466"/>
    </source>
</evidence>
<reference evidence="8 9" key="1">
    <citation type="submission" date="2019-11" db="EMBL/GenBank/DDBJ databases">
        <title>Draft genome of Amycolatopsis RM579.</title>
        <authorList>
            <person name="Duangmal K."/>
            <person name="Mingma R."/>
        </authorList>
    </citation>
    <scope>NUCLEOTIDE SEQUENCE [LARGE SCALE GENOMIC DNA]</scope>
    <source>
        <strain evidence="8 9">RM579</strain>
    </source>
</reference>
<dbReference type="Pfam" id="PF08031">
    <property type="entry name" value="BBE"/>
    <property type="match status" value="1"/>
</dbReference>
<evidence type="ECO:0000259" key="7">
    <source>
        <dbReference type="PROSITE" id="PS51387"/>
    </source>
</evidence>